<reference evidence="2" key="1">
    <citation type="submission" date="2023-03" db="EMBL/GenBank/DDBJ databases">
        <authorList>
            <person name="Julca I."/>
        </authorList>
    </citation>
    <scope>NUCLEOTIDE SEQUENCE</scope>
</reference>
<organism evidence="2 3">
    <name type="scientific">Oldenlandia corymbosa var. corymbosa</name>
    <dbReference type="NCBI Taxonomy" id="529605"/>
    <lineage>
        <taxon>Eukaryota</taxon>
        <taxon>Viridiplantae</taxon>
        <taxon>Streptophyta</taxon>
        <taxon>Embryophyta</taxon>
        <taxon>Tracheophyta</taxon>
        <taxon>Spermatophyta</taxon>
        <taxon>Magnoliopsida</taxon>
        <taxon>eudicotyledons</taxon>
        <taxon>Gunneridae</taxon>
        <taxon>Pentapetalae</taxon>
        <taxon>asterids</taxon>
        <taxon>lamiids</taxon>
        <taxon>Gentianales</taxon>
        <taxon>Rubiaceae</taxon>
        <taxon>Rubioideae</taxon>
        <taxon>Spermacoceae</taxon>
        <taxon>Hedyotis-Oldenlandia complex</taxon>
        <taxon>Oldenlandia</taxon>
    </lineage>
</organism>
<protein>
    <submittedName>
        <fullName evidence="2">OLC1v1019096C1</fullName>
    </submittedName>
</protein>
<keyword evidence="3" id="KW-1185">Reference proteome</keyword>
<feature type="region of interest" description="Disordered" evidence="1">
    <location>
        <begin position="1"/>
        <end position="111"/>
    </location>
</feature>
<feature type="compositionally biased region" description="Polar residues" evidence="1">
    <location>
        <begin position="30"/>
        <end position="61"/>
    </location>
</feature>
<dbReference type="AlphaFoldDB" id="A0AAV1ED84"/>
<name>A0AAV1ED84_OLDCO</name>
<accession>A0AAV1ED84</accession>
<evidence type="ECO:0000256" key="1">
    <source>
        <dbReference type="SAM" id="MobiDB-lite"/>
    </source>
</evidence>
<dbReference type="Proteomes" id="UP001161247">
    <property type="component" value="Chromosome 9"/>
</dbReference>
<evidence type="ECO:0000313" key="2">
    <source>
        <dbReference type="EMBL" id="CAI9117656.1"/>
    </source>
</evidence>
<evidence type="ECO:0000313" key="3">
    <source>
        <dbReference type="Proteomes" id="UP001161247"/>
    </source>
</evidence>
<sequence length="340" mass="36864">MEKKNKAPAQKIQIQSKGNLAADGRGVKSQGGTLRSNTPSQVAKPNKQSQGAMGNPRSQGATLKENMLPAGNPKLADGPLRKGVTDSDASTSGLSRREKEAIPVDVSAPEVEKCDGSLQTEAAMTQPDALNDDDSVEMVYVEESPTRITEDLSKALVLFENSKKPGLLTDDNSVGLYSEVVEDTTNDDEFWSEGEKDQAVIVGDTYTETMVHNVTVRNKFLFDGMPILLNIVFDMIKRHVEDMQMIQAIQASTPAEKSFLESVLPTLQFRVKLRSLKVVKWKPPDADGLVLNTDGSSLGQSLNLGYGFSIRGAQGVVIYGESGFLALQKNLSLPTTQFRG</sequence>
<proteinExistence type="predicted"/>
<gene>
    <name evidence="2" type="ORF">OLC1_LOCUS23684</name>
</gene>
<dbReference type="EMBL" id="OX459126">
    <property type="protein sequence ID" value="CAI9117656.1"/>
    <property type="molecule type" value="Genomic_DNA"/>
</dbReference>